<dbReference type="EMBL" id="JACHDZ010000001">
    <property type="protein sequence ID" value="MBB5342729.1"/>
    <property type="molecule type" value="Genomic_DNA"/>
</dbReference>
<sequence length="1111" mass="119757">MKLHRLFCALFLPVLIDGAIASAQIAADLKGRVLDPSGASIANAPVELVESSTNLHRSTTTSSSGDYLFIHLNPGSYRVEVKAPGFKSLDREGVTVIVGQTVSLDLTLSPGGDQQTVTVNSDAPLLQAETSNIQTNITGAIVAAIPLNTRNFIQLATLAPGVELPPGTLLPRINGGRPRTNEYLYDGISALQPEPGQVAFFPILDDVAEFTIEANNVPAEFGRFNGGVVNVATRSGSNDIHGSLFEYLRNEDLNARNYFAPAGRKPEYRRNLYGATLGAPILYDRLFFFGDYQGVKQLIGRTLTSTIPTNNERKGIFTGVSKIYNPATTTIVNGKNVRQEFPGDVINIPLDPAAEALLARFPIPTNGNAANNYSRTANDADHQNQFDVRIDGAYGVRDHAFGRYTYYNEVEQPVTPLPDGSGLISGAALGTGGVPGLSYVRGQQAVANEAHIFSPRLVNNLTGGYTRRSNNIIGPDLTDTASAALGIPGIPTNAAFNNALPLFTFTGFQQLGPSASTFANFQTSVWQVVDTAVYTRGAHAIKAGIDFRWYQLNTVSPPNPTGSFAFTTTGTNQQGVTNSGNSIASFLLGQVDTFQIDLQQAKIRPRDYIEEYFLQDDWKASNRLTLNIGARWTLHHPSTEKNNQGAVFNLATQQLDYVGVDGNSRSARELHYDNVAPRLGFTYLATEKTVVRSGFGIVFIDQSGITTPFTVPQFPFIQSVSQKTQDSVNAAFALSHGPSVAPIPLSPNAGLGQSVYTADRTAGSGYVQQWNVAVQRAVTNNLSVEVAYVGSNIIHVGIPDSNLNQLTADQLAQGSSLLTPVTNPYFGQLPPSSSLNTKTISAAQLIKPYPRFQNVATYRHNSGTTNYNAIEVKAEQRLFRGISFLFAYTHSKLIDDASSVFSSTVLSSPNTSSLIAADTFRPYLERDSSSGDMPNVTSFSGIYDLPAGRNHRFAATGVGNALLGGWSLNTILSLQSGIPVTVTQATNNNSFAGFSLQRPNIVGNPKLSGNQRSPAHYFNTAAFATAPQFVIGSASRNPVRGPAYRDLDLSLIKRTRLFEKADLEFRAEMFNLTNTPEFSQPNGSFGSAAFGTITTTTTDPRVVQFAIRLSR</sequence>
<evidence type="ECO:0000313" key="4">
    <source>
        <dbReference type="Proteomes" id="UP000569092"/>
    </source>
</evidence>
<feature type="domain" description="TonB-dependent transporter Oar-like beta-barrel" evidence="2">
    <location>
        <begin position="233"/>
        <end position="1104"/>
    </location>
</feature>
<evidence type="ECO:0000256" key="1">
    <source>
        <dbReference type="SAM" id="SignalP"/>
    </source>
</evidence>
<feature type="chain" id="PRO_5031278417" description="TonB-dependent transporter Oar-like beta-barrel domain-containing protein" evidence="1">
    <location>
        <begin position="24"/>
        <end position="1111"/>
    </location>
</feature>
<dbReference type="SUPFAM" id="SSF49464">
    <property type="entry name" value="Carboxypeptidase regulatory domain-like"/>
    <property type="match status" value="1"/>
</dbReference>
<dbReference type="AlphaFoldDB" id="A0A7W8J4Y9"/>
<reference evidence="3 4" key="1">
    <citation type="submission" date="2020-08" db="EMBL/GenBank/DDBJ databases">
        <title>Genomic Encyclopedia of Type Strains, Phase IV (KMG-V): Genome sequencing to study the core and pangenomes of soil and plant-associated prokaryotes.</title>
        <authorList>
            <person name="Whitman W."/>
        </authorList>
    </citation>
    <scope>NUCLEOTIDE SEQUENCE [LARGE SCALE GENOMIC DNA]</scope>
    <source>
        <strain evidence="3 4">M8US30</strain>
    </source>
</reference>
<comment type="caution">
    <text evidence="3">The sequence shown here is derived from an EMBL/GenBank/DDBJ whole genome shotgun (WGS) entry which is preliminary data.</text>
</comment>
<dbReference type="Pfam" id="PF25183">
    <property type="entry name" value="OMP_b-brl_4"/>
    <property type="match status" value="1"/>
</dbReference>
<dbReference type="Gene3D" id="2.60.40.1120">
    <property type="entry name" value="Carboxypeptidase-like, regulatory domain"/>
    <property type="match status" value="1"/>
</dbReference>
<keyword evidence="1" id="KW-0732">Signal</keyword>
<feature type="signal peptide" evidence="1">
    <location>
        <begin position="1"/>
        <end position="23"/>
    </location>
</feature>
<dbReference type="InterPro" id="IPR057601">
    <property type="entry name" value="Oar-like_b-barrel"/>
</dbReference>
<dbReference type="SUPFAM" id="SSF56935">
    <property type="entry name" value="Porins"/>
    <property type="match status" value="1"/>
</dbReference>
<gene>
    <name evidence="3" type="ORF">HDF10_000679</name>
</gene>
<proteinExistence type="predicted"/>
<protein>
    <recommendedName>
        <fullName evidence="2">TonB-dependent transporter Oar-like beta-barrel domain-containing protein</fullName>
    </recommendedName>
</protein>
<dbReference type="Proteomes" id="UP000569092">
    <property type="component" value="Unassembled WGS sequence"/>
</dbReference>
<dbReference type="Pfam" id="PF13620">
    <property type="entry name" value="CarboxypepD_reg"/>
    <property type="match status" value="1"/>
</dbReference>
<accession>A0A7W8J4Y9</accession>
<dbReference type="InterPro" id="IPR008969">
    <property type="entry name" value="CarboxyPept-like_regulatory"/>
</dbReference>
<evidence type="ECO:0000313" key="3">
    <source>
        <dbReference type="EMBL" id="MBB5342729.1"/>
    </source>
</evidence>
<evidence type="ECO:0000259" key="2">
    <source>
        <dbReference type="Pfam" id="PF25183"/>
    </source>
</evidence>
<organism evidence="3 4">
    <name type="scientific">Tunturiibacter lichenicola</name>
    <dbReference type="NCBI Taxonomy" id="2051959"/>
    <lineage>
        <taxon>Bacteria</taxon>
        <taxon>Pseudomonadati</taxon>
        <taxon>Acidobacteriota</taxon>
        <taxon>Terriglobia</taxon>
        <taxon>Terriglobales</taxon>
        <taxon>Acidobacteriaceae</taxon>
        <taxon>Tunturiibacter</taxon>
    </lineage>
</organism>
<name>A0A7W8J4Y9_9BACT</name>